<keyword evidence="1" id="KW-0472">Membrane</keyword>
<organism evidence="2 3">
    <name type="scientific">Anaerorhabdus furcosa</name>
    <dbReference type="NCBI Taxonomy" id="118967"/>
    <lineage>
        <taxon>Bacteria</taxon>
        <taxon>Bacillati</taxon>
        <taxon>Bacillota</taxon>
        <taxon>Erysipelotrichia</taxon>
        <taxon>Erysipelotrichales</taxon>
        <taxon>Erysipelotrichaceae</taxon>
        <taxon>Anaerorhabdus</taxon>
    </lineage>
</organism>
<feature type="transmembrane region" description="Helical" evidence="1">
    <location>
        <begin position="58"/>
        <end position="76"/>
    </location>
</feature>
<evidence type="ECO:0000313" key="3">
    <source>
        <dbReference type="Proteomes" id="UP000243297"/>
    </source>
</evidence>
<keyword evidence="1" id="KW-0812">Transmembrane</keyword>
<evidence type="ECO:0008006" key="4">
    <source>
        <dbReference type="Google" id="ProtNLM"/>
    </source>
</evidence>
<reference evidence="3" key="1">
    <citation type="submission" date="2017-02" db="EMBL/GenBank/DDBJ databases">
        <authorList>
            <person name="Varghese N."/>
            <person name="Submissions S."/>
        </authorList>
    </citation>
    <scope>NUCLEOTIDE SEQUENCE [LARGE SCALE GENOMIC DNA]</scope>
    <source>
        <strain evidence="3">ATCC 25662</strain>
    </source>
</reference>
<evidence type="ECO:0000256" key="1">
    <source>
        <dbReference type="SAM" id="Phobius"/>
    </source>
</evidence>
<sequence>MEDLLFYGIDLLVIVIMFGLLKNSKPVIVRTDAGSSKYITLILCAISLFLIIREKSFFYFIQGSVVFIVGLCYLRVKSGFSNEGIVIMGKLYKRQNISELLIENQNNVFRVSFKYGRKPHYLYVNSGDIKIIETAVKEFNHK</sequence>
<keyword evidence="1" id="KW-1133">Transmembrane helix</keyword>
<feature type="transmembrane region" description="Helical" evidence="1">
    <location>
        <begin position="6"/>
        <end position="23"/>
    </location>
</feature>
<dbReference type="AlphaFoldDB" id="A0A1T4LBM3"/>
<evidence type="ECO:0000313" key="2">
    <source>
        <dbReference type="EMBL" id="SJZ52023.1"/>
    </source>
</evidence>
<name>A0A1T4LBM3_9FIRM</name>
<accession>A0A1T4LBM3</accession>
<dbReference type="EMBL" id="FUWY01000002">
    <property type="protein sequence ID" value="SJZ52023.1"/>
    <property type="molecule type" value="Genomic_DNA"/>
</dbReference>
<protein>
    <recommendedName>
        <fullName evidence="4">DUF5673 domain-containing protein</fullName>
    </recommendedName>
</protein>
<dbReference type="RefSeq" id="WP_078711254.1">
    <property type="nucleotide sequence ID" value="NZ_FUWY01000002.1"/>
</dbReference>
<keyword evidence="3" id="KW-1185">Reference proteome</keyword>
<dbReference type="STRING" id="118967.SAMN02745191_0822"/>
<dbReference type="Proteomes" id="UP000243297">
    <property type="component" value="Unassembled WGS sequence"/>
</dbReference>
<proteinExistence type="predicted"/>
<gene>
    <name evidence="2" type="ORF">SAMN02745191_0822</name>
</gene>
<feature type="transmembrane region" description="Helical" evidence="1">
    <location>
        <begin position="35"/>
        <end position="52"/>
    </location>
</feature>